<dbReference type="InterPro" id="IPR009936">
    <property type="entry name" value="DUF1468"/>
</dbReference>
<evidence type="ECO:0000313" key="4">
    <source>
        <dbReference type="Proteomes" id="UP000761264"/>
    </source>
</evidence>
<organism evidence="3 4">
    <name type="scientific">Pelagibius litoralis</name>
    <dbReference type="NCBI Taxonomy" id="374515"/>
    <lineage>
        <taxon>Bacteria</taxon>
        <taxon>Pseudomonadati</taxon>
        <taxon>Pseudomonadota</taxon>
        <taxon>Alphaproteobacteria</taxon>
        <taxon>Rhodospirillales</taxon>
        <taxon>Rhodovibrionaceae</taxon>
        <taxon>Pelagibius</taxon>
    </lineage>
</organism>
<name>A0A967C1R2_9PROT</name>
<keyword evidence="4" id="KW-1185">Reference proteome</keyword>
<proteinExistence type="predicted"/>
<protein>
    <submittedName>
        <fullName evidence="3">Tripartite tricarboxylate transporter TctB family protein</fullName>
    </submittedName>
</protein>
<evidence type="ECO:0000259" key="2">
    <source>
        <dbReference type="Pfam" id="PF07331"/>
    </source>
</evidence>
<dbReference type="AlphaFoldDB" id="A0A967C1R2"/>
<evidence type="ECO:0000256" key="1">
    <source>
        <dbReference type="SAM" id="Phobius"/>
    </source>
</evidence>
<feature type="domain" description="DUF1468" evidence="2">
    <location>
        <begin position="11"/>
        <end position="151"/>
    </location>
</feature>
<keyword evidence="1" id="KW-0472">Membrane</keyword>
<evidence type="ECO:0000313" key="3">
    <source>
        <dbReference type="EMBL" id="NIA67681.1"/>
    </source>
</evidence>
<dbReference type="Pfam" id="PF07331">
    <property type="entry name" value="TctB"/>
    <property type="match status" value="1"/>
</dbReference>
<dbReference type="Proteomes" id="UP000761264">
    <property type="component" value="Unassembled WGS sequence"/>
</dbReference>
<dbReference type="RefSeq" id="WP_167221463.1">
    <property type="nucleotide sequence ID" value="NZ_JAAQPH010000002.1"/>
</dbReference>
<reference evidence="3" key="1">
    <citation type="submission" date="2020-03" db="EMBL/GenBank/DDBJ databases">
        <title>Genome of Pelagibius litoralis DSM 21314T.</title>
        <authorList>
            <person name="Wang G."/>
        </authorList>
    </citation>
    <scope>NUCLEOTIDE SEQUENCE</scope>
    <source>
        <strain evidence="3">DSM 21314</strain>
    </source>
</reference>
<keyword evidence="1" id="KW-1133">Transmembrane helix</keyword>
<comment type="caution">
    <text evidence="3">The sequence shown here is derived from an EMBL/GenBank/DDBJ whole genome shotgun (WGS) entry which is preliminary data.</text>
</comment>
<dbReference type="EMBL" id="JAAQPH010000002">
    <property type="protein sequence ID" value="NIA67681.1"/>
    <property type="molecule type" value="Genomic_DNA"/>
</dbReference>
<accession>A0A967C1R2</accession>
<feature type="transmembrane region" description="Helical" evidence="1">
    <location>
        <begin position="39"/>
        <end position="57"/>
    </location>
</feature>
<feature type="transmembrane region" description="Helical" evidence="1">
    <location>
        <begin position="86"/>
        <end position="115"/>
    </location>
</feature>
<gene>
    <name evidence="3" type="ORF">HBA54_03680</name>
</gene>
<sequence length="160" mass="17028">MKLGDLPLGLLAGLFGLAVVLEAMSFPEMGGMAYGPEFFPIIVGAGFCLCGLVLIAGDLRRRLTGKREALVSVEPSLKQGKALLRAAAVLVTVIAFVLLVKPLGFLLTLALLLFFLLRCLAAGWGISLALALGLPFALHFCFTSLLRVPLPRGFVETLLF</sequence>
<feature type="transmembrane region" description="Helical" evidence="1">
    <location>
        <begin position="121"/>
        <end position="142"/>
    </location>
</feature>
<keyword evidence="1" id="KW-0812">Transmembrane</keyword>